<keyword evidence="8" id="KW-1185">Reference proteome</keyword>
<feature type="transmembrane region" description="Helical" evidence="6">
    <location>
        <begin position="355"/>
        <end position="376"/>
    </location>
</feature>
<dbReference type="InterPro" id="IPR045035">
    <property type="entry name" value="YSL-like"/>
</dbReference>
<protein>
    <recommendedName>
        <fullName evidence="9">OPT family oligopeptide transporter</fullName>
    </recommendedName>
</protein>
<evidence type="ECO:0000313" key="8">
    <source>
        <dbReference type="Proteomes" id="UP000054560"/>
    </source>
</evidence>
<gene>
    <name evidence="7" type="ORF">SARC_10624</name>
</gene>
<keyword evidence="4 6" id="KW-1133">Transmembrane helix</keyword>
<dbReference type="Proteomes" id="UP000054560">
    <property type="component" value="Unassembled WGS sequence"/>
</dbReference>
<dbReference type="Pfam" id="PF03169">
    <property type="entry name" value="OPT"/>
    <property type="match status" value="1"/>
</dbReference>
<feature type="transmembrane region" description="Helical" evidence="6">
    <location>
        <begin position="239"/>
        <end position="261"/>
    </location>
</feature>
<dbReference type="PANTHER" id="PTHR31645:SF0">
    <property type="entry name" value="OLIGOPEPTIDE TRANSPORTER YGL114W-RELATED"/>
    <property type="match status" value="1"/>
</dbReference>
<evidence type="ECO:0000256" key="3">
    <source>
        <dbReference type="ARBA" id="ARBA00022692"/>
    </source>
</evidence>
<dbReference type="GO" id="GO:0016020">
    <property type="term" value="C:membrane"/>
    <property type="evidence" value="ECO:0007669"/>
    <property type="project" value="UniProtKB-SubCell"/>
</dbReference>
<feature type="transmembrane region" description="Helical" evidence="6">
    <location>
        <begin position="445"/>
        <end position="467"/>
    </location>
</feature>
<accession>A0A0L0FLJ7</accession>
<evidence type="ECO:0000256" key="4">
    <source>
        <dbReference type="ARBA" id="ARBA00022989"/>
    </source>
</evidence>
<organism evidence="7 8">
    <name type="scientific">Sphaeroforma arctica JP610</name>
    <dbReference type="NCBI Taxonomy" id="667725"/>
    <lineage>
        <taxon>Eukaryota</taxon>
        <taxon>Ichthyosporea</taxon>
        <taxon>Ichthyophonida</taxon>
        <taxon>Sphaeroforma</taxon>
    </lineage>
</organism>
<dbReference type="PANTHER" id="PTHR31645">
    <property type="entry name" value="OLIGOPEPTIDE TRANSPORTER YGL114W-RELATED"/>
    <property type="match status" value="1"/>
</dbReference>
<evidence type="ECO:0000256" key="6">
    <source>
        <dbReference type="SAM" id="Phobius"/>
    </source>
</evidence>
<dbReference type="NCBIfam" id="TIGR00728">
    <property type="entry name" value="OPT_sfam"/>
    <property type="match status" value="1"/>
</dbReference>
<dbReference type="EMBL" id="KQ242924">
    <property type="protein sequence ID" value="KNC76898.1"/>
    <property type="molecule type" value="Genomic_DNA"/>
</dbReference>
<dbReference type="GeneID" id="25911128"/>
<dbReference type="GO" id="GO:0035673">
    <property type="term" value="F:oligopeptide transmembrane transporter activity"/>
    <property type="evidence" value="ECO:0007669"/>
    <property type="project" value="InterPro"/>
</dbReference>
<keyword evidence="2" id="KW-0813">Transport</keyword>
<dbReference type="eggNOG" id="ENOG502QUDW">
    <property type="taxonomic scope" value="Eukaryota"/>
</dbReference>
<reference evidence="7 8" key="1">
    <citation type="submission" date="2011-02" db="EMBL/GenBank/DDBJ databases">
        <title>The Genome Sequence of Sphaeroforma arctica JP610.</title>
        <authorList>
            <consortium name="The Broad Institute Genome Sequencing Platform"/>
            <person name="Russ C."/>
            <person name="Cuomo C."/>
            <person name="Young S.K."/>
            <person name="Zeng Q."/>
            <person name="Gargeya S."/>
            <person name="Alvarado L."/>
            <person name="Berlin A."/>
            <person name="Chapman S.B."/>
            <person name="Chen Z."/>
            <person name="Freedman E."/>
            <person name="Gellesch M."/>
            <person name="Goldberg J."/>
            <person name="Griggs A."/>
            <person name="Gujja S."/>
            <person name="Heilman E."/>
            <person name="Heiman D."/>
            <person name="Howarth C."/>
            <person name="Mehta T."/>
            <person name="Neiman D."/>
            <person name="Pearson M."/>
            <person name="Roberts A."/>
            <person name="Saif S."/>
            <person name="Shea T."/>
            <person name="Shenoy N."/>
            <person name="Sisk P."/>
            <person name="Stolte C."/>
            <person name="Sykes S."/>
            <person name="White J."/>
            <person name="Yandava C."/>
            <person name="Burger G."/>
            <person name="Gray M.W."/>
            <person name="Holland P.W.H."/>
            <person name="King N."/>
            <person name="Lang F.B.F."/>
            <person name="Roger A.J."/>
            <person name="Ruiz-Trillo I."/>
            <person name="Haas B."/>
            <person name="Nusbaum C."/>
            <person name="Birren B."/>
        </authorList>
    </citation>
    <scope>NUCLEOTIDE SEQUENCE [LARGE SCALE GENOMIC DNA]</scope>
    <source>
        <strain evidence="7 8">JP610</strain>
    </source>
</reference>
<feature type="transmembrane region" description="Helical" evidence="6">
    <location>
        <begin position="176"/>
        <end position="197"/>
    </location>
</feature>
<feature type="transmembrane region" description="Helical" evidence="6">
    <location>
        <begin position="78"/>
        <end position="100"/>
    </location>
</feature>
<feature type="transmembrane region" description="Helical" evidence="6">
    <location>
        <begin position="673"/>
        <end position="696"/>
    </location>
</feature>
<comment type="subcellular location">
    <subcellularLocation>
        <location evidence="1">Membrane</location>
        <topology evidence="1">Multi-pass membrane protein</topology>
    </subcellularLocation>
</comment>
<evidence type="ECO:0000313" key="7">
    <source>
        <dbReference type="EMBL" id="KNC76898.1"/>
    </source>
</evidence>
<dbReference type="AlphaFoldDB" id="A0A0L0FLJ7"/>
<evidence type="ECO:0000256" key="5">
    <source>
        <dbReference type="ARBA" id="ARBA00023136"/>
    </source>
</evidence>
<dbReference type="InterPro" id="IPR004813">
    <property type="entry name" value="OPT"/>
</dbReference>
<feature type="transmembrane region" description="Helical" evidence="6">
    <location>
        <begin position="319"/>
        <end position="343"/>
    </location>
</feature>
<evidence type="ECO:0000256" key="1">
    <source>
        <dbReference type="ARBA" id="ARBA00004141"/>
    </source>
</evidence>
<evidence type="ECO:0000256" key="2">
    <source>
        <dbReference type="ARBA" id="ARBA00022448"/>
    </source>
</evidence>
<feature type="transmembrane region" description="Helical" evidence="6">
    <location>
        <begin position="417"/>
        <end position="438"/>
    </location>
</feature>
<feature type="transmembrane region" description="Helical" evidence="6">
    <location>
        <begin position="601"/>
        <end position="621"/>
    </location>
</feature>
<evidence type="ECO:0008006" key="9">
    <source>
        <dbReference type="Google" id="ProtNLM"/>
    </source>
</evidence>
<feature type="transmembrane region" description="Helical" evidence="6">
    <location>
        <begin position="140"/>
        <end position="164"/>
    </location>
</feature>
<feature type="transmembrane region" description="Helical" evidence="6">
    <location>
        <begin position="534"/>
        <end position="554"/>
    </location>
</feature>
<sequence>MKQQTEMSDIVKNSAEALMFTDETDTVNLENKSKDRKVSLTPSHISSCLDGPMGDVKNHDTYFEGLPLVEYIATDQSFTWRAAILGSFVGSLIAISNMYLGLKSGITIGATLFATLLGGVTLGPILKCTGKALGIKEHTCFQAAGTAAGGLNGGLVAPVLVLFWNGFFTGGVANNIGNLAGLVFGAAGFGLVFAVSLRNFLIVKQPELVFPDGRAAAEILITMYTSEEGAAEGRKKTRVMLYCFLAAFVLQCISYFIPIIYSVPIFRYLSNCPFENSWQECQADGYYDYFLFADMMGFVLYLDPVFVASAFMVGPSVNIWFLIGAVVGWFILVPIDFTAGYLGDVPSFGTGRDHVLMWAAVISMLVCSFSMILINYEILIDLFSGLKQAITRRNDDEDEENTIVLPEGNERDVDTPIYVSLSLLALTIGACLAIYMGLFGDTLTWAEMALGIVITFPIAVVNAQIMGRTNWNIAALLAKLVMMIMGAMSSTANAMLIVGNMVSQSAAQTAEVSQCYKTGHLVGASPHAQFKAQLLGTTVGGMVSVMAFWLYTLAYPCMLDPEAECIFSMSAARAWDALAEGIEQGVTVGNSLDYTITDRGYLYMIIFPCLTIVEGLLFKFVMTERMMWMKPVWTVFFLSWLLPGQYAVAQFFGQCVLWGWQAVAPQQVDMYKYSVAAGLIAGGCVASIATALFSVFDLQGVSWGLGP</sequence>
<dbReference type="STRING" id="667725.A0A0L0FLJ7"/>
<dbReference type="RefSeq" id="XP_014150800.1">
    <property type="nucleotide sequence ID" value="XM_014295325.1"/>
</dbReference>
<proteinExistence type="predicted"/>
<keyword evidence="5 6" id="KW-0472">Membrane</keyword>
<feature type="transmembrane region" description="Helical" evidence="6">
    <location>
        <begin position="633"/>
        <end position="653"/>
    </location>
</feature>
<dbReference type="OrthoDB" id="77405at2759"/>
<feature type="transmembrane region" description="Helical" evidence="6">
    <location>
        <begin position="473"/>
        <end position="498"/>
    </location>
</feature>
<keyword evidence="3 6" id="KW-0812">Transmembrane</keyword>
<feature type="transmembrane region" description="Helical" evidence="6">
    <location>
        <begin position="106"/>
        <end position="128"/>
    </location>
</feature>
<name>A0A0L0FLJ7_9EUKA</name>